<evidence type="ECO:0000313" key="7">
    <source>
        <dbReference type="EMBL" id="CAA7269526.1"/>
    </source>
</evidence>
<comment type="caution">
    <text evidence="7">The sequence shown here is derived from an EMBL/GenBank/DDBJ whole genome shotgun (WGS) entry which is preliminary data.</text>
</comment>
<evidence type="ECO:0000256" key="5">
    <source>
        <dbReference type="PROSITE-ProRule" id="PRU00339"/>
    </source>
</evidence>
<organism evidence="7 8">
    <name type="scientific">Cyclocybe aegerita</name>
    <name type="common">Black poplar mushroom</name>
    <name type="synonym">Agrocybe aegerita</name>
    <dbReference type="NCBI Taxonomy" id="1973307"/>
    <lineage>
        <taxon>Eukaryota</taxon>
        <taxon>Fungi</taxon>
        <taxon>Dikarya</taxon>
        <taxon>Basidiomycota</taxon>
        <taxon>Agaricomycotina</taxon>
        <taxon>Agaricomycetes</taxon>
        <taxon>Agaricomycetidae</taxon>
        <taxon>Agaricales</taxon>
        <taxon>Agaricineae</taxon>
        <taxon>Bolbitiaceae</taxon>
        <taxon>Cyclocybe</taxon>
    </lineage>
</organism>
<dbReference type="EMBL" id="CACVBS010000079">
    <property type="protein sequence ID" value="CAA7269526.1"/>
    <property type="molecule type" value="Genomic_DNA"/>
</dbReference>
<keyword evidence="3" id="KW-0697">Rotamase</keyword>
<dbReference type="AlphaFoldDB" id="A0A8S0WZD2"/>
<keyword evidence="8" id="KW-1185">Reference proteome</keyword>
<dbReference type="InterPro" id="IPR050754">
    <property type="entry name" value="FKBP4/5/8-like"/>
</dbReference>
<gene>
    <name evidence="7" type="ORF">AAE3_LOCUS11715</name>
</gene>
<evidence type="ECO:0000256" key="3">
    <source>
        <dbReference type="ARBA" id="ARBA00023110"/>
    </source>
</evidence>
<keyword evidence="5" id="KW-0802">TPR repeat</keyword>
<evidence type="ECO:0000256" key="4">
    <source>
        <dbReference type="ARBA" id="ARBA00023235"/>
    </source>
</evidence>
<dbReference type="Gene3D" id="1.25.40.10">
    <property type="entry name" value="Tetratricopeptide repeat domain"/>
    <property type="match status" value="1"/>
</dbReference>
<dbReference type="SUPFAM" id="SSF48452">
    <property type="entry name" value="TPR-like"/>
    <property type="match status" value="1"/>
</dbReference>
<dbReference type="PANTHER" id="PTHR46512">
    <property type="entry name" value="PEPTIDYLPROLYL ISOMERASE"/>
    <property type="match status" value="1"/>
</dbReference>
<accession>A0A8S0WZD2</accession>
<protein>
    <recommendedName>
        <fullName evidence="2">peptidylprolyl isomerase</fullName>
        <ecNumber evidence="2">5.2.1.8</ecNumber>
    </recommendedName>
</protein>
<feature type="region of interest" description="Disordered" evidence="6">
    <location>
        <begin position="105"/>
        <end position="134"/>
    </location>
</feature>
<reference evidence="7 8" key="1">
    <citation type="submission" date="2020-01" db="EMBL/GenBank/DDBJ databases">
        <authorList>
            <person name="Gupta K D."/>
        </authorList>
    </citation>
    <scope>NUCLEOTIDE SEQUENCE [LARGE SCALE GENOMIC DNA]</scope>
</reference>
<dbReference type="SMART" id="SM00028">
    <property type="entry name" value="TPR"/>
    <property type="match status" value="2"/>
</dbReference>
<sequence>MTPFYLRDKARVLMLSTQVHLDLRFTSEFPKSSCLSWSSWTCIRPLVVGFVSKGHMLSPCFSALVSSFILFIFRAVSGAAFASRRGPVLLLPLILQPHKIIATPPQEKMASQQSTDGPDASPSQSSSTGSGGVPNKEAMDRFIKFMINAAENPPKTSELFKIPEGISPEWQAFFEKIAAHYERQCKDNRHALISLEKRSWILEDEKLSEFEMLTSATAMKETRYFHLSDPDAMNNMAACALKLNQYQITVDFATRALDMDLFTSPSTIAKAHFRRATAHLHLGKFADVLQNVTKAVSLNPGDASITALQEYISNTMKAVCPENLHAYLEMQPQPSKKMSFMEGMNWEQTNVQYVRIPK</sequence>
<comment type="catalytic activity">
    <reaction evidence="1">
        <text>[protein]-peptidylproline (omega=180) = [protein]-peptidylproline (omega=0)</text>
        <dbReference type="Rhea" id="RHEA:16237"/>
        <dbReference type="Rhea" id="RHEA-COMP:10747"/>
        <dbReference type="Rhea" id="RHEA-COMP:10748"/>
        <dbReference type="ChEBI" id="CHEBI:83833"/>
        <dbReference type="ChEBI" id="CHEBI:83834"/>
        <dbReference type="EC" id="5.2.1.8"/>
    </reaction>
</comment>
<feature type="repeat" description="TPR" evidence="5">
    <location>
        <begin position="269"/>
        <end position="302"/>
    </location>
</feature>
<dbReference type="InterPro" id="IPR011990">
    <property type="entry name" value="TPR-like_helical_dom_sf"/>
</dbReference>
<evidence type="ECO:0000256" key="6">
    <source>
        <dbReference type="SAM" id="MobiDB-lite"/>
    </source>
</evidence>
<dbReference type="PANTHER" id="PTHR46512:SF9">
    <property type="entry name" value="PEPTIDYLPROLYL ISOMERASE"/>
    <property type="match status" value="1"/>
</dbReference>
<dbReference type="EC" id="5.2.1.8" evidence="2"/>
<dbReference type="GO" id="GO:0003755">
    <property type="term" value="F:peptidyl-prolyl cis-trans isomerase activity"/>
    <property type="evidence" value="ECO:0007669"/>
    <property type="project" value="UniProtKB-EC"/>
</dbReference>
<dbReference type="Proteomes" id="UP000467700">
    <property type="component" value="Unassembled WGS sequence"/>
</dbReference>
<name>A0A8S0WZD2_CYCAE</name>
<dbReference type="PROSITE" id="PS50005">
    <property type="entry name" value="TPR"/>
    <property type="match status" value="1"/>
</dbReference>
<evidence type="ECO:0000256" key="1">
    <source>
        <dbReference type="ARBA" id="ARBA00000971"/>
    </source>
</evidence>
<dbReference type="OrthoDB" id="629492at2759"/>
<evidence type="ECO:0000313" key="8">
    <source>
        <dbReference type="Proteomes" id="UP000467700"/>
    </source>
</evidence>
<proteinExistence type="predicted"/>
<dbReference type="InterPro" id="IPR019734">
    <property type="entry name" value="TPR_rpt"/>
</dbReference>
<keyword evidence="4" id="KW-0413">Isomerase</keyword>
<evidence type="ECO:0000256" key="2">
    <source>
        <dbReference type="ARBA" id="ARBA00013194"/>
    </source>
</evidence>